<proteinExistence type="predicted"/>
<dbReference type="EMBL" id="GGEC01092457">
    <property type="protein sequence ID" value="MBX72941.1"/>
    <property type="molecule type" value="Transcribed_RNA"/>
</dbReference>
<organism evidence="1">
    <name type="scientific">Rhizophora mucronata</name>
    <name type="common">Asiatic mangrove</name>
    <dbReference type="NCBI Taxonomy" id="61149"/>
    <lineage>
        <taxon>Eukaryota</taxon>
        <taxon>Viridiplantae</taxon>
        <taxon>Streptophyta</taxon>
        <taxon>Embryophyta</taxon>
        <taxon>Tracheophyta</taxon>
        <taxon>Spermatophyta</taxon>
        <taxon>Magnoliopsida</taxon>
        <taxon>eudicotyledons</taxon>
        <taxon>Gunneridae</taxon>
        <taxon>Pentapetalae</taxon>
        <taxon>rosids</taxon>
        <taxon>fabids</taxon>
        <taxon>Malpighiales</taxon>
        <taxon>Rhizophoraceae</taxon>
        <taxon>Rhizophora</taxon>
    </lineage>
</organism>
<evidence type="ECO:0000313" key="1">
    <source>
        <dbReference type="EMBL" id="MBX72941.1"/>
    </source>
</evidence>
<name>A0A2P2R194_RHIMU</name>
<dbReference type="AlphaFoldDB" id="A0A2P2R194"/>
<protein>
    <submittedName>
        <fullName evidence="1">Uncharacterized protein</fullName>
    </submittedName>
</protein>
<reference evidence="1" key="1">
    <citation type="submission" date="2018-02" db="EMBL/GenBank/DDBJ databases">
        <title>Rhizophora mucronata_Transcriptome.</title>
        <authorList>
            <person name="Meera S.P."/>
            <person name="Sreeshan A."/>
            <person name="Augustine A."/>
        </authorList>
    </citation>
    <scope>NUCLEOTIDE SEQUENCE</scope>
    <source>
        <tissue evidence="1">Leaf</tissue>
    </source>
</reference>
<accession>A0A2P2R194</accession>
<sequence length="44" mass="5113">MLIICLADGLLISTSNIVVCLFIDMRVHDCYQFFASLLIFRLYK</sequence>